<dbReference type="EMBL" id="CAKLBY020000227">
    <property type="protein sequence ID" value="CAK7937311.1"/>
    <property type="molecule type" value="Genomic_DNA"/>
</dbReference>
<protein>
    <submittedName>
        <fullName evidence="1">Uncharacterized protein</fullName>
    </submittedName>
</protein>
<accession>A0AAV1URR0</accession>
<name>A0AAV1URR0_9STRA</name>
<comment type="caution">
    <text evidence="1">The sequence shown here is derived from an EMBL/GenBank/DDBJ whole genome shotgun (WGS) entry which is preliminary data.</text>
</comment>
<dbReference type="AlphaFoldDB" id="A0AAV1URR0"/>
<reference evidence="1" key="1">
    <citation type="submission" date="2024-01" db="EMBL/GenBank/DDBJ databases">
        <authorList>
            <person name="Webb A."/>
        </authorList>
    </citation>
    <scope>NUCLEOTIDE SEQUENCE</scope>
    <source>
        <strain evidence="1">Pm1</strain>
    </source>
</reference>
<evidence type="ECO:0000313" key="2">
    <source>
        <dbReference type="Proteomes" id="UP001162060"/>
    </source>
</evidence>
<dbReference type="Proteomes" id="UP001162060">
    <property type="component" value="Unassembled WGS sequence"/>
</dbReference>
<evidence type="ECO:0000313" key="1">
    <source>
        <dbReference type="EMBL" id="CAK7937311.1"/>
    </source>
</evidence>
<proteinExistence type="predicted"/>
<organism evidence="1 2">
    <name type="scientific">Peronospora matthiolae</name>
    <dbReference type="NCBI Taxonomy" id="2874970"/>
    <lineage>
        <taxon>Eukaryota</taxon>
        <taxon>Sar</taxon>
        <taxon>Stramenopiles</taxon>
        <taxon>Oomycota</taxon>
        <taxon>Peronosporomycetes</taxon>
        <taxon>Peronosporales</taxon>
        <taxon>Peronosporaceae</taxon>
        <taxon>Peronospora</taxon>
    </lineage>
</organism>
<sequence length="87" mass="9669">MTESKPTSNTLEECTEEGMVDYESYIAASSIFDHPPPTPGARDNTRIASNPFVERDEVHSPIVQRTVFDPASGMLHNTFDEGQAQRL</sequence>
<gene>
    <name evidence="1" type="ORF">PM001_LOCUS22461</name>
</gene>